<evidence type="ECO:0000256" key="1">
    <source>
        <dbReference type="ARBA" id="ARBA00022499"/>
    </source>
</evidence>
<reference evidence="6 7" key="1">
    <citation type="submission" date="2020-06" db="EMBL/GenBank/DDBJ databases">
        <authorList>
            <person name="Li R."/>
            <person name="Bekaert M."/>
        </authorList>
    </citation>
    <scope>NUCLEOTIDE SEQUENCE [LARGE SCALE GENOMIC DNA]</scope>
    <source>
        <strain evidence="7">wild</strain>
    </source>
</reference>
<dbReference type="Proteomes" id="UP000507470">
    <property type="component" value="Unassembled WGS sequence"/>
</dbReference>
<evidence type="ECO:0000256" key="4">
    <source>
        <dbReference type="ARBA" id="ARBA00023172"/>
    </source>
</evidence>
<evidence type="ECO:0000256" key="3">
    <source>
        <dbReference type="ARBA" id="ARBA00022843"/>
    </source>
</evidence>
<feature type="domain" description="ZMYM2-like/QRICH1 C-terminal" evidence="5">
    <location>
        <begin position="221"/>
        <end position="356"/>
    </location>
</feature>
<proteinExistence type="predicted"/>
<dbReference type="GO" id="GO:0015074">
    <property type="term" value="P:DNA integration"/>
    <property type="evidence" value="ECO:0007669"/>
    <property type="project" value="InterPro"/>
</dbReference>
<dbReference type="EMBL" id="CACVKT020002187">
    <property type="protein sequence ID" value="CAC5376434.1"/>
    <property type="molecule type" value="Genomic_DNA"/>
</dbReference>
<dbReference type="AlphaFoldDB" id="A0A6J8AYU1"/>
<name>A0A6J8AYU1_MYTCO</name>
<gene>
    <name evidence="6" type="ORF">MCOR_13080</name>
</gene>
<keyword evidence="7" id="KW-1185">Reference proteome</keyword>
<keyword evidence="3" id="KW-0832">Ubl conjugation</keyword>
<accession>A0A6J8AYU1</accession>
<keyword evidence="1" id="KW-1017">Isopeptide bond</keyword>
<dbReference type="PANTHER" id="PTHR46963:SF2">
    <property type="match status" value="1"/>
</dbReference>
<dbReference type="InterPro" id="IPR011010">
    <property type="entry name" value="DNA_brk_join_enz"/>
</dbReference>
<evidence type="ECO:0000259" key="5">
    <source>
        <dbReference type="Pfam" id="PF12012"/>
    </source>
</evidence>
<dbReference type="OrthoDB" id="10002548at2759"/>
<sequence>MMDALVEDIFRYEELAELEAEAIRHNVTGVANSVRYEELEVEVEQSTMPQTNMTAQLLRDDDYDDDNKENDEESVGRFKIYTDEETDQFLDINKNKNTGSKTKSDVKIVRDFFISVGEMRDPTEIIPKELDSLLARFFLGVRKRDLSEYEPDSLHGIHNSLDRYFRDMKLTISIKKDPEFAHSRRVLETKKKSLKSMGKGNKPNKAESLTGEEIGILRGKGIIGTQNPEALLNAIWLNNGAYFGLRGRQDHVNMLWGDVLLKKTSSGKEYLKFNERSTKTRSGEKVGDYRPVQPKVFEELHAGEKCPIHIYKEYRRHRPTVDQDSRFYLRPLVEPKTDVWFSKQCVGKDKLGRIMKIMAEKGELQGRKVNHSGCKTFATTLLQSGKPVTEVAQLGGWKNIGSLNHYSVPSVKQQEEASHTISSVMIPESSEHHDSSDISDGQIGEIINVNQPCSIVPIVGPSSCVAQMTNLSSNQMQSEKQDNPLSLFCGAVISGGTININIVSSSNEKKKTCTSTVSSEIVSSQE</sequence>
<dbReference type="InterPro" id="IPR042838">
    <property type="entry name" value="KIAA1958"/>
</dbReference>
<evidence type="ECO:0000313" key="7">
    <source>
        <dbReference type="Proteomes" id="UP000507470"/>
    </source>
</evidence>
<dbReference type="SUPFAM" id="SSF56349">
    <property type="entry name" value="DNA breaking-rejoining enzymes"/>
    <property type="match status" value="1"/>
</dbReference>
<dbReference type="InterPro" id="IPR013762">
    <property type="entry name" value="Integrase-like_cat_sf"/>
</dbReference>
<dbReference type="Pfam" id="PF12012">
    <property type="entry name" value="DUF3504"/>
    <property type="match status" value="1"/>
</dbReference>
<dbReference type="GO" id="GO:0006310">
    <property type="term" value="P:DNA recombination"/>
    <property type="evidence" value="ECO:0007669"/>
    <property type="project" value="UniProtKB-KW"/>
</dbReference>
<dbReference type="Gene3D" id="1.10.443.10">
    <property type="entry name" value="Intergrase catalytic core"/>
    <property type="match status" value="1"/>
</dbReference>
<protein>
    <recommendedName>
        <fullName evidence="5">ZMYM2-like/QRICH1 C-terminal domain-containing protein</fullName>
    </recommendedName>
</protein>
<evidence type="ECO:0000313" key="6">
    <source>
        <dbReference type="EMBL" id="CAC5376434.1"/>
    </source>
</evidence>
<keyword evidence="2" id="KW-0597">Phosphoprotein</keyword>
<evidence type="ECO:0000256" key="2">
    <source>
        <dbReference type="ARBA" id="ARBA00022553"/>
    </source>
</evidence>
<dbReference type="GO" id="GO:0003677">
    <property type="term" value="F:DNA binding"/>
    <property type="evidence" value="ECO:0007669"/>
    <property type="project" value="InterPro"/>
</dbReference>
<organism evidence="6 7">
    <name type="scientific">Mytilus coruscus</name>
    <name type="common">Sea mussel</name>
    <dbReference type="NCBI Taxonomy" id="42192"/>
    <lineage>
        <taxon>Eukaryota</taxon>
        <taxon>Metazoa</taxon>
        <taxon>Spiralia</taxon>
        <taxon>Lophotrochozoa</taxon>
        <taxon>Mollusca</taxon>
        <taxon>Bivalvia</taxon>
        <taxon>Autobranchia</taxon>
        <taxon>Pteriomorphia</taxon>
        <taxon>Mytilida</taxon>
        <taxon>Mytiloidea</taxon>
        <taxon>Mytilidae</taxon>
        <taxon>Mytilinae</taxon>
        <taxon>Mytilus</taxon>
    </lineage>
</organism>
<dbReference type="InterPro" id="IPR021893">
    <property type="entry name" value="ZMYM2-like_C"/>
</dbReference>
<dbReference type="PANTHER" id="PTHR46963">
    <property type="entry name" value="SIMILAR TO RIKEN CDNA E130308A19"/>
    <property type="match status" value="1"/>
</dbReference>
<keyword evidence="4" id="KW-0233">DNA recombination</keyword>